<name>A0A485KQN4_9STRA</name>
<dbReference type="InterPro" id="IPR050889">
    <property type="entry name" value="Dendritic_Spine_Reg/Scaffold"/>
</dbReference>
<keyword evidence="6" id="KW-1185">Reference proteome</keyword>
<proteinExistence type="predicted"/>
<evidence type="ECO:0000313" key="4">
    <source>
        <dbReference type="EMBL" id="KAF0698846.1"/>
    </source>
</evidence>
<dbReference type="SMART" id="SM00248">
    <property type="entry name" value="ANK"/>
    <property type="match status" value="11"/>
</dbReference>
<organism evidence="5 6">
    <name type="scientific">Aphanomyces stellatus</name>
    <dbReference type="NCBI Taxonomy" id="120398"/>
    <lineage>
        <taxon>Eukaryota</taxon>
        <taxon>Sar</taxon>
        <taxon>Stramenopiles</taxon>
        <taxon>Oomycota</taxon>
        <taxon>Saprolegniomycetes</taxon>
        <taxon>Saprolegniales</taxon>
        <taxon>Verrucalvaceae</taxon>
        <taxon>Aphanomyces</taxon>
    </lineage>
</organism>
<dbReference type="AlphaFoldDB" id="A0A485KQN4"/>
<feature type="compositionally biased region" description="Polar residues" evidence="3">
    <location>
        <begin position="81"/>
        <end position="92"/>
    </location>
</feature>
<keyword evidence="1" id="KW-0677">Repeat</keyword>
<accession>A0A485KQN4</accession>
<dbReference type="Proteomes" id="UP000332933">
    <property type="component" value="Unassembled WGS sequence"/>
</dbReference>
<keyword evidence="2" id="KW-0040">ANK repeat</keyword>
<dbReference type="EMBL" id="VJMH01005216">
    <property type="protein sequence ID" value="KAF0698846.1"/>
    <property type="molecule type" value="Genomic_DNA"/>
</dbReference>
<dbReference type="Pfam" id="PF12796">
    <property type="entry name" value="Ank_2"/>
    <property type="match status" value="4"/>
</dbReference>
<evidence type="ECO:0000256" key="3">
    <source>
        <dbReference type="SAM" id="MobiDB-lite"/>
    </source>
</evidence>
<reference evidence="4" key="2">
    <citation type="submission" date="2019-06" db="EMBL/GenBank/DDBJ databases">
        <title>Genomics analysis of Aphanomyces spp. identifies a new class of oomycete effector associated with host adaptation.</title>
        <authorList>
            <person name="Gaulin E."/>
        </authorList>
    </citation>
    <scope>NUCLEOTIDE SEQUENCE</scope>
    <source>
        <strain evidence="4">CBS 578.67</strain>
    </source>
</reference>
<evidence type="ECO:0000256" key="1">
    <source>
        <dbReference type="ARBA" id="ARBA00022737"/>
    </source>
</evidence>
<dbReference type="InterPro" id="IPR036770">
    <property type="entry name" value="Ankyrin_rpt-contain_sf"/>
</dbReference>
<feature type="region of interest" description="Disordered" evidence="3">
    <location>
        <begin position="1"/>
        <end position="121"/>
    </location>
</feature>
<feature type="compositionally biased region" description="Polar residues" evidence="3">
    <location>
        <begin position="23"/>
        <end position="32"/>
    </location>
</feature>
<dbReference type="PANTHER" id="PTHR24166:SF48">
    <property type="entry name" value="PROTEIN VAPYRIN"/>
    <property type="match status" value="1"/>
</dbReference>
<dbReference type="EMBL" id="CAADRA010005237">
    <property type="protein sequence ID" value="VFT87426.1"/>
    <property type="molecule type" value="Genomic_DNA"/>
</dbReference>
<dbReference type="Gene3D" id="1.25.40.20">
    <property type="entry name" value="Ankyrin repeat-containing domain"/>
    <property type="match status" value="3"/>
</dbReference>
<sequence length="713" mass="76327">MDPPKTKDATSPTQHAAAPPPSTNLENANSGSTPPPEKDQPPNTNSVGETERSTSRGGLRQPEDVATFKPDKTPVALDPQDQGSPVFASTTGENDDAPAVAANPQEAKKTKPPTTVPLPSLDRTASFSAHVDAKTLRPSSSTTRVAPDETVHVVQTRRRSVMTANHSTGRLVDDPHTLTPSPSELFYAACQHGDVALVTAQLAADDAHIDVNRYTKLQDTPLCVACVEEQIDIVEILLAEGTIDVNLSNYSHPPLALAAGVGRPETVQLLLHHPNIDVNIATAKRTPLTTACIKGHLEIVQLLCARSDLDINLVDQHGFSGLFTACLHGRTAVVAFLLTQPGLDVNICCGGDLPLTVAASYHHVDIVRLLLAAPTIDVNRMDQDGYSALFHACEEGLADVVALLLDHPAIQIDDGKRSAVTRTVEKGFASVLRLLLARHPIERTSHSTTELSYAAVACQRGHLDVVQLFLELGVFQNDSPDTKRVAIYEALANRHAAIARLLLIERQDIVFDPASKGQATLLHAAAEAGYDDIVTALLPDAEDIGGLDSHDRTALQLAAAQGHWNVVLAILLADLPFELTPSGTFVEKSDHSHSWAEFADVAVLPKGEDTRRSELTKAVVLHFPEATQLDVATRLLHAEDAHGRVVETYLDAKTKQLLLDWSPSAPPPSARPTSSQSRKMLRTPGAVSVSRLRTDEPTTTSSSDKSIGASAGQ</sequence>
<gene>
    <name evidence="5" type="primary">Aste57867_10553</name>
    <name evidence="4" type="ORF">As57867_010513</name>
    <name evidence="5" type="ORF">ASTE57867_10553</name>
</gene>
<evidence type="ECO:0000313" key="5">
    <source>
        <dbReference type="EMBL" id="VFT87426.1"/>
    </source>
</evidence>
<dbReference type="PANTHER" id="PTHR24166">
    <property type="entry name" value="ROLLING PEBBLES, ISOFORM B"/>
    <property type="match status" value="1"/>
</dbReference>
<dbReference type="OrthoDB" id="194358at2759"/>
<protein>
    <submittedName>
        <fullName evidence="5">Aste57867_10553 protein</fullName>
    </submittedName>
</protein>
<dbReference type="InterPro" id="IPR002110">
    <property type="entry name" value="Ankyrin_rpt"/>
</dbReference>
<dbReference type="SUPFAM" id="SSF48403">
    <property type="entry name" value="Ankyrin repeat"/>
    <property type="match status" value="1"/>
</dbReference>
<feature type="region of interest" description="Disordered" evidence="3">
    <location>
        <begin position="660"/>
        <end position="713"/>
    </location>
</feature>
<evidence type="ECO:0000256" key="2">
    <source>
        <dbReference type="ARBA" id="ARBA00023043"/>
    </source>
</evidence>
<reference evidence="5 6" key="1">
    <citation type="submission" date="2019-03" db="EMBL/GenBank/DDBJ databases">
        <authorList>
            <person name="Gaulin E."/>
            <person name="Dumas B."/>
        </authorList>
    </citation>
    <scope>NUCLEOTIDE SEQUENCE [LARGE SCALE GENOMIC DNA]</scope>
    <source>
        <strain evidence="5">CBS 568.67</strain>
    </source>
</reference>
<evidence type="ECO:0000313" key="6">
    <source>
        <dbReference type="Proteomes" id="UP000332933"/>
    </source>
</evidence>